<organism evidence="2 3">
    <name type="scientific">Brucella endophytica</name>
    <dbReference type="NCBI Taxonomy" id="1963359"/>
    <lineage>
        <taxon>Bacteria</taxon>
        <taxon>Pseudomonadati</taxon>
        <taxon>Pseudomonadota</taxon>
        <taxon>Alphaproteobacteria</taxon>
        <taxon>Hyphomicrobiales</taxon>
        <taxon>Brucellaceae</taxon>
        <taxon>Brucella/Ochrobactrum group</taxon>
        <taxon>Brucella</taxon>
    </lineage>
</organism>
<dbReference type="Pfam" id="PF01381">
    <property type="entry name" value="HTH_3"/>
    <property type="match status" value="1"/>
</dbReference>
<gene>
    <name evidence="2" type="ORF">GCM10011491_30390</name>
</gene>
<dbReference type="InterPro" id="IPR010982">
    <property type="entry name" value="Lambda_DNA-bd_dom_sf"/>
</dbReference>
<dbReference type="Gene3D" id="1.10.260.40">
    <property type="entry name" value="lambda repressor-like DNA-binding domains"/>
    <property type="match status" value="1"/>
</dbReference>
<protein>
    <recommendedName>
        <fullName evidence="1">HTH cro/C1-type domain-containing protein</fullName>
    </recommendedName>
</protein>
<feature type="domain" description="HTH cro/C1-type" evidence="1">
    <location>
        <begin position="22"/>
        <end position="76"/>
    </location>
</feature>
<accession>A0A916SHB3</accession>
<reference evidence="2" key="2">
    <citation type="submission" date="2020-09" db="EMBL/GenBank/DDBJ databases">
        <authorList>
            <person name="Sun Q."/>
            <person name="Zhou Y."/>
        </authorList>
    </citation>
    <scope>NUCLEOTIDE SEQUENCE</scope>
    <source>
        <strain evidence="2">CGMCC 1.15082</strain>
    </source>
</reference>
<comment type="caution">
    <text evidence="2">The sequence shown here is derived from an EMBL/GenBank/DDBJ whole genome shotgun (WGS) entry which is preliminary data.</text>
</comment>
<dbReference type="AlphaFoldDB" id="A0A916SHB3"/>
<dbReference type="CDD" id="cd00093">
    <property type="entry name" value="HTH_XRE"/>
    <property type="match status" value="1"/>
</dbReference>
<dbReference type="SUPFAM" id="SSF47413">
    <property type="entry name" value="lambda repressor-like DNA-binding domains"/>
    <property type="match status" value="1"/>
</dbReference>
<proteinExistence type="predicted"/>
<evidence type="ECO:0000313" key="3">
    <source>
        <dbReference type="Proteomes" id="UP000646478"/>
    </source>
</evidence>
<sequence length="224" mass="24922">MTNSPQIEIDEDAIDQAVGVNLRRIRNVRGISQEKLGESVGITFQQIQKYEKGTNRIAASRMVQFAAVLKCGIPDFFAGIGSDGQIRTISAISPEALRYGEMIDKIQDAGILKHLASLIGSLAELPAPNAGLSQFWRPIAEADTTITFEHTMAYDADKEMTIRNSDHYWVRDEDGRVYESVWTDHKGGYWWDIEGESPVDPVEYMPHPLEIISSSGLPADEARP</sequence>
<reference evidence="2" key="1">
    <citation type="journal article" date="2014" name="Int. J. Syst. Evol. Microbiol.">
        <title>Complete genome sequence of Corynebacterium casei LMG S-19264T (=DSM 44701T), isolated from a smear-ripened cheese.</title>
        <authorList>
            <consortium name="US DOE Joint Genome Institute (JGI-PGF)"/>
            <person name="Walter F."/>
            <person name="Albersmeier A."/>
            <person name="Kalinowski J."/>
            <person name="Ruckert C."/>
        </authorList>
    </citation>
    <scope>NUCLEOTIDE SEQUENCE</scope>
    <source>
        <strain evidence="2">CGMCC 1.15082</strain>
    </source>
</reference>
<dbReference type="PROSITE" id="PS50943">
    <property type="entry name" value="HTH_CROC1"/>
    <property type="match status" value="1"/>
</dbReference>
<dbReference type="Proteomes" id="UP000646478">
    <property type="component" value="Unassembled WGS sequence"/>
</dbReference>
<dbReference type="SMART" id="SM00530">
    <property type="entry name" value="HTH_XRE"/>
    <property type="match status" value="1"/>
</dbReference>
<keyword evidence="3" id="KW-1185">Reference proteome</keyword>
<dbReference type="GO" id="GO:0003677">
    <property type="term" value="F:DNA binding"/>
    <property type="evidence" value="ECO:0007669"/>
    <property type="project" value="InterPro"/>
</dbReference>
<dbReference type="RefSeq" id="WP_188825045.1">
    <property type="nucleotide sequence ID" value="NZ_BMHH01000013.1"/>
</dbReference>
<evidence type="ECO:0000313" key="2">
    <source>
        <dbReference type="EMBL" id="GGB00065.1"/>
    </source>
</evidence>
<name>A0A916SHB3_9HYPH</name>
<dbReference type="EMBL" id="BMHH01000013">
    <property type="protein sequence ID" value="GGB00065.1"/>
    <property type="molecule type" value="Genomic_DNA"/>
</dbReference>
<dbReference type="InterPro" id="IPR001387">
    <property type="entry name" value="Cro/C1-type_HTH"/>
</dbReference>
<evidence type="ECO:0000259" key="1">
    <source>
        <dbReference type="PROSITE" id="PS50943"/>
    </source>
</evidence>